<evidence type="ECO:0000313" key="5">
    <source>
        <dbReference type="EMBL" id="OIR01661.1"/>
    </source>
</evidence>
<dbReference type="Gene3D" id="3.40.1090.10">
    <property type="entry name" value="Cytosolic phospholipase A2 catalytic domain"/>
    <property type="match status" value="1"/>
</dbReference>
<dbReference type="PANTHER" id="PTHR14226:SF57">
    <property type="entry name" value="BLR7027 PROTEIN"/>
    <property type="match status" value="1"/>
</dbReference>
<dbReference type="PANTHER" id="PTHR14226">
    <property type="entry name" value="NEUROPATHY TARGET ESTERASE/SWISS CHEESE D.MELANOGASTER"/>
    <property type="match status" value="1"/>
</dbReference>
<reference evidence="5" key="1">
    <citation type="submission" date="2016-10" db="EMBL/GenBank/DDBJ databases">
        <title>Sequence of Gallionella enrichment culture.</title>
        <authorList>
            <person name="Poehlein A."/>
            <person name="Muehling M."/>
            <person name="Daniel R."/>
        </authorList>
    </citation>
    <scope>NUCLEOTIDE SEQUENCE</scope>
</reference>
<name>A0A1J5SBT5_9ZZZZ</name>
<dbReference type="PROSITE" id="PS51635">
    <property type="entry name" value="PNPLA"/>
    <property type="match status" value="1"/>
</dbReference>
<protein>
    <submittedName>
        <fullName evidence="5">Patatin-like phospholipase</fullName>
    </submittedName>
</protein>
<comment type="caution">
    <text evidence="5">The sequence shown here is derived from an EMBL/GenBank/DDBJ whole genome shotgun (WGS) entry which is preliminary data.</text>
</comment>
<sequence>MTRTALVLTGGGARAAYQVGVLAAIRDLLPEKQCNPFPIICGTSAGAVNAAYLATRTDNFGVGVGQLLRLWRDFHAGDVYRADALGMATAAASWLAAMAGGWLLNRSPRSLLDNSPLRQLVARHIDFSRIDAGIANHQLHSISITCSGYSSGQSVSFFQGRHDLEPWQRAQRLGAHVKLGIDHLMASSAIPFIFPAVKVHREYFGDGSMRQTAPISPAIHLGADRILVVGAGRMTTPEAFRDADGAYPSLAQIAGHTLSSIFLDSLWADLERIRRINRTLSLIPEQVRQEQGMSLRPIEVLVIAPSERLDHLAALHARSLPWPVRTLLGGIGAMNKNGGALTSYLLFERPYTRALIDLGRRDTLARRDEVLKFLQI</sequence>
<evidence type="ECO:0000256" key="3">
    <source>
        <dbReference type="ARBA" id="ARBA00023098"/>
    </source>
</evidence>
<dbReference type="GO" id="GO:0016787">
    <property type="term" value="F:hydrolase activity"/>
    <property type="evidence" value="ECO:0007669"/>
    <property type="project" value="UniProtKB-KW"/>
</dbReference>
<dbReference type="GO" id="GO:0016042">
    <property type="term" value="P:lipid catabolic process"/>
    <property type="evidence" value="ECO:0007669"/>
    <property type="project" value="UniProtKB-KW"/>
</dbReference>
<evidence type="ECO:0000256" key="2">
    <source>
        <dbReference type="ARBA" id="ARBA00022963"/>
    </source>
</evidence>
<evidence type="ECO:0000259" key="4">
    <source>
        <dbReference type="PROSITE" id="PS51635"/>
    </source>
</evidence>
<dbReference type="SUPFAM" id="SSF52151">
    <property type="entry name" value="FabD/lysophospholipase-like"/>
    <property type="match status" value="1"/>
</dbReference>
<keyword evidence="2" id="KW-0442">Lipid degradation</keyword>
<dbReference type="Pfam" id="PF01734">
    <property type="entry name" value="Patatin"/>
    <property type="match status" value="1"/>
</dbReference>
<keyword evidence="3" id="KW-0443">Lipid metabolism</keyword>
<keyword evidence="1" id="KW-0378">Hydrolase</keyword>
<dbReference type="AlphaFoldDB" id="A0A1J5SBT5"/>
<gene>
    <name evidence="5" type="ORF">GALL_161630</name>
</gene>
<feature type="domain" description="PNPLA" evidence="4">
    <location>
        <begin position="6"/>
        <end position="219"/>
    </location>
</feature>
<organism evidence="5">
    <name type="scientific">mine drainage metagenome</name>
    <dbReference type="NCBI Taxonomy" id="410659"/>
    <lineage>
        <taxon>unclassified sequences</taxon>
        <taxon>metagenomes</taxon>
        <taxon>ecological metagenomes</taxon>
    </lineage>
</organism>
<dbReference type="InterPro" id="IPR016035">
    <property type="entry name" value="Acyl_Trfase/lysoPLipase"/>
</dbReference>
<dbReference type="EMBL" id="MLJW01000081">
    <property type="protein sequence ID" value="OIR01661.1"/>
    <property type="molecule type" value="Genomic_DNA"/>
</dbReference>
<evidence type="ECO:0000256" key="1">
    <source>
        <dbReference type="ARBA" id="ARBA00022801"/>
    </source>
</evidence>
<proteinExistence type="predicted"/>
<dbReference type="InterPro" id="IPR002641">
    <property type="entry name" value="PNPLA_dom"/>
</dbReference>
<accession>A0A1J5SBT5</accession>
<dbReference type="InterPro" id="IPR050301">
    <property type="entry name" value="NTE"/>
</dbReference>